<protein>
    <submittedName>
        <fullName evidence="1">Uncharacterized protein</fullName>
    </submittedName>
</protein>
<dbReference type="PATRIC" id="fig|220754.4.peg.1890"/>
<dbReference type="EMBL" id="JXRR01000014">
    <property type="protein sequence ID" value="KIL47704.1"/>
    <property type="molecule type" value="Genomic_DNA"/>
</dbReference>
<keyword evidence="2" id="KW-1185">Reference proteome</keyword>
<comment type="caution">
    <text evidence="1">The sequence shown here is derived from an EMBL/GenBank/DDBJ whole genome shotgun (WGS) entry which is preliminary data.</text>
</comment>
<name>A0A0C2S0X8_9BACL</name>
<organism evidence="1 2">
    <name type="scientific">Jeotgalibacillus campisalis</name>
    <dbReference type="NCBI Taxonomy" id="220754"/>
    <lineage>
        <taxon>Bacteria</taxon>
        <taxon>Bacillati</taxon>
        <taxon>Bacillota</taxon>
        <taxon>Bacilli</taxon>
        <taxon>Bacillales</taxon>
        <taxon>Caryophanaceae</taxon>
        <taxon>Jeotgalibacillus</taxon>
    </lineage>
</organism>
<accession>A0A0C2S0X8</accession>
<proteinExistence type="predicted"/>
<evidence type="ECO:0000313" key="2">
    <source>
        <dbReference type="Proteomes" id="UP000031972"/>
    </source>
</evidence>
<sequence length="49" mass="5887">MKPFSLLKTDTTFFLCQRKRLKHNVNYIFLKSNYFNTNDSEITVFATHL</sequence>
<reference evidence="1 2" key="1">
    <citation type="submission" date="2015-01" db="EMBL/GenBank/DDBJ databases">
        <title>Jeotgalibacillus campisalis genome sequencing.</title>
        <authorList>
            <person name="Goh K.M."/>
            <person name="Chan K.-G."/>
            <person name="Yaakop A.S."/>
            <person name="Ee R."/>
            <person name="Gan H.M."/>
            <person name="Chan C.S."/>
        </authorList>
    </citation>
    <scope>NUCLEOTIDE SEQUENCE [LARGE SCALE GENOMIC DNA]</scope>
    <source>
        <strain evidence="1 2">SF-57</strain>
    </source>
</reference>
<dbReference type="AlphaFoldDB" id="A0A0C2S0X8"/>
<evidence type="ECO:0000313" key="1">
    <source>
        <dbReference type="EMBL" id="KIL47704.1"/>
    </source>
</evidence>
<gene>
    <name evidence="1" type="ORF">KR50_18710</name>
</gene>
<dbReference type="Proteomes" id="UP000031972">
    <property type="component" value="Unassembled WGS sequence"/>
</dbReference>